<dbReference type="Proteomes" id="UP000030764">
    <property type="component" value="Unassembled WGS sequence"/>
</dbReference>
<dbReference type="PANTHER" id="PTHR11567:SF110">
    <property type="entry name" value="2-PHOSPHOXYLOSE PHOSPHATASE 1"/>
    <property type="match status" value="1"/>
</dbReference>
<evidence type="ECO:0000256" key="4">
    <source>
        <dbReference type="ARBA" id="ARBA00040357"/>
    </source>
</evidence>
<dbReference type="InterPro" id="IPR050645">
    <property type="entry name" value="Histidine_acid_phosphatase"/>
</dbReference>
<protein>
    <recommendedName>
        <fullName evidence="4">2-phosphoxylose phosphatase 1</fullName>
    </recommendedName>
    <alternativeName>
        <fullName evidence="5">Acid phosphatase-like protein 2</fullName>
    </alternativeName>
</protein>
<dbReference type="PANTHER" id="PTHR11567">
    <property type="entry name" value="ACID PHOSPHATASE-RELATED"/>
    <property type="match status" value="1"/>
</dbReference>
<dbReference type="Pfam" id="PF00328">
    <property type="entry name" value="His_Phos_2"/>
    <property type="match status" value="1"/>
</dbReference>
<evidence type="ECO:0000256" key="3">
    <source>
        <dbReference type="ARBA" id="ARBA00036311"/>
    </source>
</evidence>
<keyword evidence="2" id="KW-0378">Hydrolase</keyword>
<proteinExistence type="inferred from homology"/>
<dbReference type="EMBL" id="KL363228">
    <property type="protein sequence ID" value="KFD52384.1"/>
    <property type="molecule type" value="Genomic_DNA"/>
</dbReference>
<accession>A0A085M588</accession>
<evidence type="ECO:0000256" key="5">
    <source>
        <dbReference type="ARBA" id="ARBA00041499"/>
    </source>
</evidence>
<keyword evidence="7" id="KW-1185">Reference proteome</keyword>
<evidence type="ECO:0000313" key="6">
    <source>
        <dbReference type="EMBL" id="KFD52384.1"/>
    </source>
</evidence>
<gene>
    <name evidence="6" type="ORF">M513_06765</name>
</gene>
<dbReference type="InterPro" id="IPR000560">
    <property type="entry name" value="His_Pase_clade-2"/>
</dbReference>
<evidence type="ECO:0000256" key="1">
    <source>
        <dbReference type="ARBA" id="ARBA00005375"/>
    </source>
</evidence>
<name>A0A085M588_9BILA</name>
<sequence length="391" mass="44212">MWRCTLCGTPHEQLHSKRLFSMAKFDPFGFVLFALLVAAYSSGSDPILLQLLQAEADATPASGLFQISDNEMGTRFPVGFGQLTVYGCNLSYTFGLYVRDTYGRLVHPSYIASEIYVRSLDKDASISTALCFLQGLYVCLQCNPACLRTGIPVHTESMDRDFLLNCRANCPVYKSLYNRQSGEAVKQLRKEYNSVFEKLKPFQTNKTVPVSFRRLQDVHATISSRVNLGLRLQLQLTNRYPGGQSGFIGAVRRLDNLTTYLEYNTLQKARLKAGYLIGTILNNMEMKVKDVPEASRKLFHYVTERRCLVGFLAALNISARIPEQDFAIGFELLPLRTEYEVKIFVHDVRTGIRNFVFMPSCGVRVCLLSIFKHVLSSVSLYPLKKRHKACS</sequence>
<evidence type="ECO:0000313" key="7">
    <source>
        <dbReference type="Proteomes" id="UP000030764"/>
    </source>
</evidence>
<dbReference type="Gene3D" id="3.40.50.1240">
    <property type="entry name" value="Phosphoglycerate mutase-like"/>
    <property type="match status" value="1"/>
</dbReference>
<comment type="catalytic activity">
    <reaction evidence="3">
        <text>3-O-[beta-D-GlcA-(1-&gt;3)-beta-D-Gal-(1-&gt;3)-beta-D-Gal-(1-&gt;4)-beta-D-2-O-P-Xyl]-L-seryl-[protein] + H2O = 3-O-(beta-D-GlcA-(1-&gt;3)-beta-D-Gal-(1-&gt;3)-beta-D-Gal-(1-&gt;4)-beta-D-Xyl)-L-seryl-[protein] + phosphate</text>
        <dbReference type="Rhea" id="RHEA:56512"/>
        <dbReference type="Rhea" id="RHEA-COMP:12573"/>
        <dbReference type="Rhea" id="RHEA-COMP:14559"/>
        <dbReference type="ChEBI" id="CHEBI:15377"/>
        <dbReference type="ChEBI" id="CHEBI:43474"/>
        <dbReference type="ChEBI" id="CHEBI:132093"/>
        <dbReference type="ChEBI" id="CHEBI:140495"/>
    </reaction>
</comment>
<dbReference type="GO" id="GO:0016791">
    <property type="term" value="F:phosphatase activity"/>
    <property type="evidence" value="ECO:0007669"/>
    <property type="project" value="UniProtKB-ARBA"/>
</dbReference>
<comment type="similarity">
    <text evidence="1">Belongs to the histidine acid phosphatase family.</text>
</comment>
<dbReference type="AlphaFoldDB" id="A0A085M588"/>
<dbReference type="SUPFAM" id="SSF53254">
    <property type="entry name" value="Phosphoglycerate mutase-like"/>
    <property type="match status" value="1"/>
</dbReference>
<organism evidence="6 7">
    <name type="scientific">Trichuris suis</name>
    <name type="common">pig whipworm</name>
    <dbReference type="NCBI Taxonomy" id="68888"/>
    <lineage>
        <taxon>Eukaryota</taxon>
        <taxon>Metazoa</taxon>
        <taxon>Ecdysozoa</taxon>
        <taxon>Nematoda</taxon>
        <taxon>Enoplea</taxon>
        <taxon>Dorylaimia</taxon>
        <taxon>Trichinellida</taxon>
        <taxon>Trichuridae</taxon>
        <taxon>Trichuris</taxon>
    </lineage>
</organism>
<dbReference type="InterPro" id="IPR029033">
    <property type="entry name" value="His_PPase_superfam"/>
</dbReference>
<evidence type="ECO:0000256" key="2">
    <source>
        <dbReference type="ARBA" id="ARBA00022801"/>
    </source>
</evidence>
<reference evidence="6 7" key="1">
    <citation type="journal article" date="2014" name="Nat. Genet.">
        <title>Genome and transcriptome of the porcine whipworm Trichuris suis.</title>
        <authorList>
            <person name="Jex A.R."/>
            <person name="Nejsum P."/>
            <person name="Schwarz E.M."/>
            <person name="Hu L."/>
            <person name="Young N.D."/>
            <person name="Hall R.S."/>
            <person name="Korhonen P.K."/>
            <person name="Liao S."/>
            <person name="Thamsborg S."/>
            <person name="Xia J."/>
            <person name="Xu P."/>
            <person name="Wang S."/>
            <person name="Scheerlinck J.P."/>
            <person name="Hofmann A."/>
            <person name="Sternberg P.W."/>
            <person name="Wang J."/>
            <person name="Gasser R.B."/>
        </authorList>
    </citation>
    <scope>NUCLEOTIDE SEQUENCE [LARGE SCALE GENOMIC DNA]</scope>
    <source>
        <strain evidence="6">DCEP-RM93M</strain>
    </source>
</reference>